<dbReference type="Pfam" id="PF19296">
    <property type="entry name" value="RelA_AH_RIS"/>
    <property type="match status" value="1"/>
</dbReference>
<dbReference type="AlphaFoldDB" id="A0A9D1N9C8"/>
<comment type="caution">
    <text evidence="8">The sequence shown here is derived from an EMBL/GenBank/DDBJ whole genome shotgun (WGS) entry which is preliminary data.</text>
</comment>
<dbReference type="SMART" id="SM00954">
    <property type="entry name" value="RelA_SpoT"/>
    <property type="match status" value="1"/>
</dbReference>
<dbReference type="InterPro" id="IPR033655">
    <property type="entry name" value="TGS_RelA/SpoT"/>
</dbReference>
<dbReference type="InterPro" id="IPR006674">
    <property type="entry name" value="HD_domain"/>
</dbReference>
<dbReference type="NCBIfam" id="TIGR00691">
    <property type="entry name" value="spoT_relA"/>
    <property type="match status" value="1"/>
</dbReference>
<dbReference type="EMBL" id="DVOE01000025">
    <property type="protein sequence ID" value="HIU98566.1"/>
    <property type="molecule type" value="Genomic_DNA"/>
</dbReference>
<gene>
    <name evidence="8" type="ORF">IAC73_01830</name>
</gene>
<name>A0A9D1N9C8_9FIRM</name>
<dbReference type="SMART" id="SM00471">
    <property type="entry name" value="HDc"/>
    <property type="match status" value="1"/>
</dbReference>
<dbReference type="Proteomes" id="UP000886857">
    <property type="component" value="Unassembled WGS sequence"/>
</dbReference>
<evidence type="ECO:0000313" key="9">
    <source>
        <dbReference type="Proteomes" id="UP000886857"/>
    </source>
</evidence>
<dbReference type="InterPro" id="IPR045865">
    <property type="entry name" value="ACT-like_dom_sf"/>
</dbReference>
<dbReference type="CDD" id="cd04876">
    <property type="entry name" value="ACT_RelA-SpoT"/>
    <property type="match status" value="1"/>
</dbReference>
<evidence type="ECO:0000259" key="6">
    <source>
        <dbReference type="PROSITE" id="PS51831"/>
    </source>
</evidence>
<dbReference type="InterPro" id="IPR007685">
    <property type="entry name" value="RelA_SpoT"/>
</dbReference>
<comment type="function">
    <text evidence="4">In eubacteria ppGpp (guanosine 3'-diphosphate 5'-diphosphate) is a mediator of the stringent response that coordinates a variety of cellular activities in response to changes in nutritional abundance.</text>
</comment>
<organism evidence="8 9">
    <name type="scientific">Candidatus Limadaptatus stercoripullorum</name>
    <dbReference type="NCBI Taxonomy" id="2840846"/>
    <lineage>
        <taxon>Bacteria</taxon>
        <taxon>Bacillati</taxon>
        <taxon>Bacillota</taxon>
        <taxon>Clostridia</taxon>
        <taxon>Eubacteriales</taxon>
        <taxon>Candidatus Limadaptatus</taxon>
    </lineage>
</organism>
<dbReference type="InterPro" id="IPR012676">
    <property type="entry name" value="TGS-like"/>
</dbReference>
<dbReference type="PANTHER" id="PTHR21262">
    <property type="entry name" value="GUANOSINE-3',5'-BIS DIPHOSPHATE 3'-PYROPHOSPHOHYDROLASE"/>
    <property type="match status" value="1"/>
</dbReference>
<comment type="similarity">
    <text evidence="4">Belongs to the relA/spoT family.</text>
</comment>
<evidence type="ECO:0000256" key="1">
    <source>
        <dbReference type="ARBA" id="ARBA00004976"/>
    </source>
</evidence>
<dbReference type="Gene3D" id="3.10.20.30">
    <property type="match status" value="1"/>
</dbReference>
<dbReference type="EC" id="2.7.6.5" evidence="2"/>
<dbReference type="PROSITE" id="PS51831">
    <property type="entry name" value="HD"/>
    <property type="match status" value="1"/>
</dbReference>
<dbReference type="CDD" id="cd05399">
    <property type="entry name" value="NT_Rel-Spo_like"/>
    <property type="match status" value="1"/>
</dbReference>
<reference evidence="8" key="1">
    <citation type="submission" date="2020-10" db="EMBL/GenBank/DDBJ databases">
        <authorList>
            <person name="Gilroy R."/>
        </authorList>
    </citation>
    <scope>NUCLEOTIDE SEQUENCE</scope>
    <source>
        <strain evidence="8">10406</strain>
    </source>
</reference>
<dbReference type="InterPro" id="IPR012675">
    <property type="entry name" value="Beta-grasp_dom_sf"/>
</dbReference>
<evidence type="ECO:0000256" key="2">
    <source>
        <dbReference type="ARBA" id="ARBA00013251"/>
    </source>
</evidence>
<dbReference type="InterPro" id="IPR002912">
    <property type="entry name" value="ACT_dom"/>
</dbReference>
<dbReference type="PANTHER" id="PTHR21262:SF31">
    <property type="entry name" value="GTP PYROPHOSPHOKINASE"/>
    <property type="match status" value="1"/>
</dbReference>
<dbReference type="GO" id="GO:0008728">
    <property type="term" value="F:GTP diphosphokinase activity"/>
    <property type="evidence" value="ECO:0007669"/>
    <property type="project" value="UniProtKB-EC"/>
</dbReference>
<dbReference type="Pfam" id="PF02824">
    <property type="entry name" value="TGS"/>
    <property type="match status" value="1"/>
</dbReference>
<reference evidence="8" key="2">
    <citation type="journal article" date="2021" name="PeerJ">
        <title>Extensive microbial diversity within the chicken gut microbiome revealed by metagenomics and culture.</title>
        <authorList>
            <person name="Gilroy R."/>
            <person name="Ravi A."/>
            <person name="Getino M."/>
            <person name="Pursley I."/>
            <person name="Horton D.L."/>
            <person name="Alikhan N.F."/>
            <person name="Baker D."/>
            <person name="Gharbi K."/>
            <person name="Hall N."/>
            <person name="Watson M."/>
            <person name="Adriaenssens E.M."/>
            <person name="Foster-Nyarko E."/>
            <person name="Jarju S."/>
            <person name="Secka A."/>
            <person name="Antonio M."/>
            <person name="Oren A."/>
            <person name="Chaudhuri R.R."/>
            <person name="La Ragione R."/>
            <person name="Hildebrand F."/>
            <person name="Pallen M.J."/>
        </authorList>
    </citation>
    <scope>NUCLEOTIDE SEQUENCE</scope>
    <source>
        <strain evidence="8">10406</strain>
    </source>
</reference>
<dbReference type="CDD" id="cd01668">
    <property type="entry name" value="TGS_RSH"/>
    <property type="match status" value="1"/>
</dbReference>
<sequence>MMDALLVKLRKNYPDRYAELKHAYEFAAAAHEGQKRSSGEDYFIHPCAVVEILADYGFDSSTLIAAFLHDVLEDTAVTPEQLSAEFGEEILRLVEGVTKLDKLKFTNREEAQAENFRKFFMAVAQDLRVIIIKLADRLHNMRSLGYRPPDKQQSVARETLDIYAPLAGRLGISFFKCELEDLAMMYLYPDEYKYITECISKKRGERQQLIDGMMEQIREKMRELGVEGEVNGRPKHIYSIYKKMHQLHIDVDQIYDLLAVRIIVDTVKDCYTMLGEVHTVWKPIPGRFKDYIAMPKANSYQSLHTTVVADGETFEIQIRTREMHRIAEYGIAAHWKYKEGTTGVDTDLDNKVRWLREVMDAEKDVGGAKEFMDAIKINVFDDEVFVFTPKGDVYDLPVGSTPVDLAYKIHSELGNKCVGAKINRKIVTLSTKLQTGDIVEILTQSGKGPSLDWLKFVRTAGARARIRQYFKREQRDENVRRGKEMLEREAKRRGYNLSALMQVSSFDSILQRMSVASEEDLYANVGFGGLGTNQVLTRLVDAFRKQNPDEHLEVTSDGVGHEAARPRSKSGVLINGNANFAVRMAHCCTPVPGDEIVGYVSRGRGVSVHRADCPNVKSMEPERLIDAVWDTGEDSSFNVTIYITAENSGGILASVTAYIAAAKMPITAANVKVDRKEHIADMTIGVMISGLDELEDLLRKIKSIPGVLDVRR</sequence>
<dbReference type="InterPro" id="IPR043519">
    <property type="entry name" value="NT_sf"/>
</dbReference>
<dbReference type="Pfam" id="PF04607">
    <property type="entry name" value="RelA_SpoT"/>
    <property type="match status" value="1"/>
</dbReference>
<dbReference type="Pfam" id="PF13291">
    <property type="entry name" value="ACT_4"/>
    <property type="match status" value="1"/>
</dbReference>
<dbReference type="InterPro" id="IPR003607">
    <property type="entry name" value="HD/PDEase_dom"/>
</dbReference>
<dbReference type="PROSITE" id="PS51671">
    <property type="entry name" value="ACT"/>
    <property type="match status" value="1"/>
</dbReference>
<evidence type="ECO:0000259" key="5">
    <source>
        <dbReference type="PROSITE" id="PS51671"/>
    </source>
</evidence>
<dbReference type="Pfam" id="PF13328">
    <property type="entry name" value="HD_4"/>
    <property type="match status" value="1"/>
</dbReference>
<dbReference type="InterPro" id="IPR045600">
    <property type="entry name" value="RelA/SpoT_AH_RIS"/>
</dbReference>
<dbReference type="SUPFAM" id="SSF55021">
    <property type="entry name" value="ACT-like"/>
    <property type="match status" value="1"/>
</dbReference>
<evidence type="ECO:0000256" key="4">
    <source>
        <dbReference type="RuleBase" id="RU003847"/>
    </source>
</evidence>
<dbReference type="SUPFAM" id="SSF109604">
    <property type="entry name" value="HD-domain/PDEase-like"/>
    <property type="match status" value="1"/>
</dbReference>
<dbReference type="GO" id="GO:0005886">
    <property type="term" value="C:plasma membrane"/>
    <property type="evidence" value="ECO:0007669"/>
    <property type="project" value="TreeGrafter"/>
</dbReference>
<dbReference type="InterPro" id="IPR004095">
    <property type="entry name" value="TGS"/>
</dbReference>
<comment type="catalytic activity">
    <reaction evidence="3">
        <text>GTP + ATP = guanosine 3'-diphosphate 5'-triphosphate + AMP</text>
        <dbReference type="Rhea" id="RHEA:22088"/>
        <dbReference type="ChEBI" id="CHEBI:30616"/>
        <dbReference type="ChEBI" id="CHEBI:37565"/>
        <dbReference type="ChEBI" id="CHEBI:142410"/>
        <dbReference type="ChEBI" id="CHEBI:456215"/>
        <dbReference type="EC" id="2.7.6.5"/>
    </reaction>
</comment>
<dbReference type="SUPFAM" id="SSF81301">
    <property type="entry name" value="Nucleotidyltransferase"/>
    <property type="match status" value="1"/>
</dbReference>
<dbReference type="FunFam" id="3.30.460.10:FF:000001">
    <property type="entry name" value="GTP pyrophosphokinase RelA"/>
    <property type="match status" value="1"/>
</dbReference>
<dbReference type="FunFam" id="1.10.3210.10:FF:000001">
    <property type="entry name" value="GTP pyrophosphokinase RelA"/>
    <property type="match status" value="1"/>
</dbReference>
<dbReference type="Gene3D" id="1.10.3210.10">
    <property type="entry name" value="Hypothetical protein af1432"/>
    <property type="match status" value="1"/>
</dbReference>
<comment type="pathway">
    <text evidence="1">Purine metabolism; ppGpp biosynthesis; ppGpp from GTP: step 1/2.</text>
</comment>
<proteinExistence type="inferred from homology"/>
<evidence type="ECO:0000313" key="8">
    <source>
        <dbReference type="EMBL" id="HIU98566.1"/>
    </source>
</evidence>
<feature type="domain" description="ACT" evidence="5">
    <location>
        <begin position="640"/>
        <end position="712"/>
    </location>
</feature>
<dbReference type="PROSITE" id="PS51880">
    <property type="entry name" value="TGS"/>
    <property type="match status" value="1"/>
</dbReference>
<dbReference type="SUPFAM" id="SSF81271">
    <property type="entry name" value="TGS-like"/>
    <property type="match status" value="1"/>
</dbReference>
<dbReference type="Gene3D" id="3.30.460.10">
    <property type="entry name" value="Beta Polymerase, domain 2"/>
    <property type="match status" value="1"/>
</dbReference>
<dbReference type="InterPro" id="IPR004811">
    <property type="entry name" value="RelA/Spo_fam"/>
</dbReference>
<dbReference type="Gene3D" id="3.30.70.260">
    <property type="match status" value="1"/>
</dbReference>
<feature type="domain" description="HD" evidence="6">
    <location>
        <begin position="42"/>
        <end position="141"/>
    </location>
</feature>
<evidence type="ECO:0000259" key="7">
    <source>
        <dbReference type="PROSITE" id="PS51880"/>
    </source>
</evidence>
<dbReference type="GO" id="GO:0015969">
    <property type="term" value="P:guanosine tetraphosphate metabolic process"/>
    <property type="evidence" value="ECO:0007669"/>
    <property type="project" value="InterPro"/>
</dbReference>
<protein>
    <recommendedName>
        <fullName evidence="2">GTP diphosphokinase</fullName>
        <ecNumber evidence="2">2.7.6.5</ecNumber>
    </recommendedName>
</protein>
<evidence type="ECO:0000256" key="3">
    <source>
        <dbReference type="ARBA" id="ARBA00048244"/>
    </source>
</evidence>
<dbReference type="CDD" id="cd00077">
    <property type="entry name" value="HDc"/>
    <property type="match status" value="1"/>
</dbReference>
<accession>A0A9D1N9C8</accession>
<feature type="domain" description="TGS" evidence="7">
    <location>
        <begin position="382"/>
        <end position="443"/>
    </location>
</feature>
<dbReference type="FunFam" id="3.10.20.30:FF:000002">
    <property type="entry name" value="GTP pyrophosphokinase (RelA/SpoT)"/>
    <property type="match status" value="1"/>
</dbReference>